<gene>
    <name evidence="1" type="ORF">ENSA7_52280</name>
</gene>
<accession>A0A2S9YFQ2</accession>
<comment type="caution">
    <text evidence="1">The sequence shown here is derived from an EMBL/GenBank/DDBJ whole genome shotgun (WGS) entry which is preliminary data.</text>
</comment>
<reference evidence="1 2" key="1">
    <citation type="submission" date="2018-03" db="EMBL/GenBank/DDBJ databases">
        <title>Draft Genome Sequences of the Obligatory Marine Myxobacteria Enhygromyxa salina SWB007.</title>
        <authorList>
            <person name="Poehlein A."/>
            <person name="Moghaddam J.A."/>
            <person name="Harms H."/>
            <person name="Alanjari M."/>
            <person name="Koenig G.M."/>
            <person name="Daniel R."/>
            <person name="Schaeberle T.F."/>
        </authorList>
    </citation>
    <scope>NUCLEOTIDE SEQUENCE [LARGE SCALE GENOMIC DNA]</scope>
    <source>
        <strain evidence="1 2">SWB007</strain>
    </source>
</reference>
<sequence>MFSQFFQTSLFVTGLLSAPSPATPSLSTVQQPEVVIVEIHDDPPITDEAWRERIDARRIEQLKRSYRQRTLGQHPFVRPQFISSALPTSRFGLTFGGGGILDQKREEMMDSSRRASYLAGAAGADGGIRFNEWVGIDAEITGIAGVSRQAERLINLGASAGYTWNASVVVRALQRETTALSFRPQIQGLGVRGLALNPGFSALSNQLAAGGAPDLVEAARYTTTVDTALGGLLHVALAQSITRFVGLQVGVAGGGERQRQRAYDGEDQTVQGARGLFQSGLALTVDTHPVPLAIMAEYNFNLGIGTGDQRGDLDIAHNVGGGVYFNALTQVIGVSVAANLADDRGALIGLFTFRGYF</sequence>
<dbReference type="Proteomes" id="UP000238823">
    <property type="component" value="Unassembled WGS sequence"/>
</dbReference>
<dbReference type="EMBL" id="PVNL01000106">
    <property type="protein sequence ID" value="PRQ03937.1"/>
    <property type="molecule type" value="Genomic_DNA"/>
</dbReference>
<dbReference type="OrthoDB" id="5380923at2"/>
<protein>
    <submittedName>
        <fullName evidence="1">Uncharacterized protein</fullName>
    </submittedName>
</protein>
<evidence type="ECO:0000313" key="1">
    <source>
        <dbReference type="EMBL" id="PRQ03937.1"/>
    </source>
</evidence>
<dbReference type="RefSeq" id="WP_106092119.1">
    <property type="nucleotide sequence ID" value="NZ_PVNL01000106.1"/>
</dbReference>
<evidence type="ECO:0000313" key="2">
    <source>
        <dbReference type="Proteomes" id="UP000238823"/>
    </source>
</evidence>
<proteinExistence type="predicted"/>
<name>A0A2S9YFQ2_9BACT</name>
<organism evidence="1 2">
    <name type="scientific">Enhygromyxa salina</name>
    <dbReference type="NCBI Taxonomy" id="215803"/>
    <lineage>
        <taxon>Bacteria</taxon>
        <taxon>Pseudomonadati</taxon>
        <taxon>Myxococcota</taxon>
        <taxon>Polyangia</taxon>
        <taxon>Nannocystales</taxon>
        <taxon>Nannocystaceae</taxon>
        <taxon>Enhygromyxa</taxon>
    </lineage>
</organism>
<dbReference type="AlphaFoldDB" id="A0A2S9YFQ2"/>